<comment type="caution">
    <text evidence="2">The sequence shown here is derived from an EMBL/GenBank/DDBJ whole genome shotgun (WGS) entry which is preliminary data.</text>
</comment>
<evidence type="ECO:0000256" key="1">
    <source>
        <dbReference type="SAM" id="SignalP"/>
    </source>
</evidence>
<reference evidence="2 3" key="1">
    <citation type="journal article" date="2017" name="Environ. Microbiol.">
        <title>Decay of the glycolytic pathway and adaptation to intranuclear parasitism within Enterocytozoonidae microsporidia.</title>
        <authorList>
            <person name="Wiredu Boakye D."/>
            <person name="Jaroenlak P."/>
            <person name="Prachumwat A."/>
            <person name="Williams T.A."/>
            <person name="Bateman K.S."/>
            <person name="Itsathitphaisarn O."/>
            <person name="Sritunyalucksana K."/>
            <person name="Paszkiewicz K.H."/>
            <person name="Moore K.A."/>
            <person name="Stentiford G.D."/>
            <person name="Williams B.A."/>
        </authorList>
    </citation>
    <scope>NUCLEOTIDE SEQUENCE [LARGE SCALE GENOMIC DNA]</scope>
    <source>
        <strain evidence="2 3">GB1</strain>
    </source>
</reference>
<dbReference type="EMBL" id="LVKB01000056">
    <property type="protein sequence ID" value="ORD96880.1"/>
    <property type="molecule type" value="Genomic_DNA"/>
</dbReference>
<keyword evidence="3" id="KW-1185">Reference proteome</keyword>
<proteinExistence type="predicted"/>
<gene>
    <name evidence="2" type="ORF">HERIO_1221</name>
</gene>
<accession>A0A1X0QAQ7</accession>
<dbReference type="VEuPathDB" id="MicrosporidiaDB:HERIO_1221"/>
<organism evidence="2 3">
    <name type="scientific">Hepatospora eriocheir</name>
    <dbReference type="NCBI Taxonomy" id="1081669"/>
    <lineage>
        <taxon>Eukaryota</taxon>
        <taxon>Fungi</taxon>
        <taxon>Fungi incertae sedis</taxon>
        <taxon>Microsporidia</taxon>
        <taxon>Hepatosporidae</taxon>
        <taxon>Hepatospora</taxon>
    </lineage>
</organism>
<feature type="signal peptide" evidence="1">
    <location>
        <begin position="1"/>
        <end position="20"/>
    </location>
</feature>
<dbReference type="VEuPathDB" id="MicrosporidiaDB:A0H76_2769"/>
<protein>
    <submittedName>
        <fullName evidence="2">Uncharacterized protein</fullName>
    </submittedName>
</protein>
<dbReference type="AlphaFoldDB" id="A0A1X0QAQ7"/>
<name>A0A1X0QAQ7_9MICR</name>
<keyword evidence="1" id="KW-0732">Signal</keyword>
<feature type="chain" id="PRO_5012529735" evidence="1">
    <location>
        <begin position="21"/>
        <end position="325"/>
    </location>
</feature>
<evidence type="ECO:0000313" key="3">
    <source>
        <dbReference type="Proteomes" id="UP000192356"/>
    </source>
</evidence>
<dbReference type="Proteomes" id="UP000192356">
    <property type="component" value="Unassembled WGS sequence"/>
</dbReference>
<sequence>MINLILFIFGLSKHFNPLLGARHVYMTDHDSFPEDSNTCSDNTQSISISLAQSHVRELNKLNARVLIEKTTLSYRYELLNKIKTLPDVYVEEVLNTVIHLNSFLRTMNDNLIKEKSNFELERENTSEYRNCDIPSFLSEYFQYSESMNPNSNNSTLICNFNKNHFSDLILKNDLRNVISSLFEDHKNLMVFISENRNKYECILNLIQGYKKIIKGLYNVKVLDSICIFRNFKEYICSIFSFKKSEIVDMDLVRATILFLNHENLEEQERKDLNYEIEKILKCWDYLFYMIKDIEVMINLIISDKKHLKFKTTKVEISDEFEIIDN</sequence>
<evidence type="ECO:0000313" key="2">
    <source>
        <dbReference type="EMBL" id="ORD96880.1"/>
    </source>
</evidence>